<name>A0A378L6A6_9GAMM</name>
<evidence type="ECO:0000256" key="1">
    <source>
        <dbReference type="SAM" id="SignalP"/>
    </source>
</evidence>
<feature type="signal peptide" evidence="1">
    <location>
        <begin position="1"/>
        <end position="25"/>
    </location>
</feature>
<evidence type="ECO:0000313" key="4">
    <source>
        <dbReference type="Proteomes" id="UP000054820"/>
    </source>
</evidence>
<evidence type="ECO:0008006" key="6">
    <source>
        <dbReference type="Google" id="ProtNLM"/>
    </source>
</evidence>
<sequence>MVHTMKRTWYVTVAVSLLPFNLALANPATNCDLTQFRWECDLPVQVTPKPGATSLVYCGNSYGYITKQEYDILARYQRANVNMVLNINGEYIDSPCIGAQR</sequence>
<dbReference type="Proteomes" id="UP000054820">
    <property type="component" value="Unassembled WGS sequence"/>
</dbReference>
<dbReference type="Proteomes" id="UP000255110">
    <property type="component" value="Unassembled WGS sequence"/>
</dbReference>
<dbReference type="STRING" id="460.Lstg_2661"/>
<keyword evidence="1" id="KW-0732">Signal</keyword>
<evidence type="ECO:0000313" key="2">
    <source>
        <dbReference type="EMBL" id="KTD72150.1"/>
    </source>
</evidence>
<keyword evidence="4" id="KW-1185">Reference proteome</keyword>
<dbReference type="EMBL" id="LNYZ01000025">
    <property type="protein sequence ID" value="KTD72150.1"/>
    <property type="molecule type" value="Genomic_DNA"/>
</dbReference>
<accession>A0A378L6A6</accession>
<gene>
    <name evidence="2" type="ORF">Lstg_2661</name>
    <name evidence="3" type="ORF">NCTC11991_00488</name>
</gene>
<proteinExistence type="predicted"/>
<evidence type="ECO:0000313" key="3">
    <source>
        <dbReference type="EMBL" id="STY21910.1"/>
    </source>
</evidence>
<dbReference type="EMBL" id="UGOY01000001">
    <property type="protein sequence ID" value="STY21910.1"/>
    <property type="molecule type" value="Genomic_DNA"/>
</dbReference>
<reference evidence="2 4" key="1">
    <citation type="submission" date="2015-11" db="EMBL/GenBank/DDBJ databases">
        <title>Genomic analysis of 38 Legionella species identifies large and diverse effector repertoires.</title>
        <authorList>
            <person name="Burstein D."/>
            <person name="Amaro F."/>
            <person name="Zusman T."/>
            <person name="Lifshitz Z."/>
            <person name="Cohen O."/>
            <person name="Gilbert J.A."/>
            <person name="Pupko T."/>
            <person name="Shuman H.A."/>
            <person name="Segal G."/>
        </authorList>
    </citation>
    <scope>NUCLEOTIDE SEQUENCE [LARGE SCALE GENOMIC DNA]</scope>
    <source>
        <strain evidence="2 4">SC-18-C9</strain>
    </source>
</reference>
<organism evidence="3 5">
    <name type="scientific">Legionella steigerwaltii</name>
    <dbReference type="NCBI Taxonomy" id="460"/>
    <lineage>
        <taxon>Bacteria</taxon>
        <taxon>Pseudomonadati</taxon>
        <taxon>Pseudomonadota</taxon>
        <taxon>Gammaproteobacteria</taxon>
        <taxon>Legionellales</taxon>
        <taxon>Legionellaceae</taxon>
        <taxon>Legionella</taxon>
    </lineage>
</organism>
<evidence type="ECO:0000313" key="5">
    <source>
        <dbReference type="Proteomes" id="UP000255110"/>
    </source>
</evidence>
<dbReference type="AlphaFoldDB" id="A0A378L6A6"/>
<protein>
    <recommendedName>
        <fullName evidence="6">Secreted protein</fullName>
    </recommendedName>
</protein>
<feature type="chain" id="PRO_5016730374" description="Secreted protein" evidence="1">
    <location>
        <begin position="26"/>
        <end position="101"/>
    </location>
</feature>
<reference evidence="3 5" key="2">
    <citation type="submission" date="2018-06" db="EMBL/GenBank/DDBJ databases">
        <authorList>
            <consortium name="Pathogen Informatics"/>
            <person name="Doyle S."/>
        </authorList>
    </citation>
    <scope>NUCLEOTIDE SEQUENCE [LARGE SCALE GENOMIC DNA]</scope>
    <source>
        <strain evidence="3 5">NCTC11991</strain>
    </source>
</reference>